<evidence type="ECO:0000313" key="9">
    <source>
        <dbReference type="WBParaSite" id="ACRNAN_scaffold2253.g31511.t1"/>
    </source>
</evidence>
<evidence type="ECO:0000256" key="3">
    <source>
        <dbReference type="ARBA" id="ARBA00022617"/>
    </source>
</evidence>
<dbReference type="AlphaFoldDB" id="A0A914DDI0"/>
<dbReference type="GO" id="GO:0016705">
    <property type="term" value="F:oxidoreductase activity, acting on paired donors, with incorporation or reduction of molecular oxygen"/>
    <property type="evidence" value="ECO:0007669"/>
    <property type="project" value="InterPro"/>
</dbReference>
<dbReference type="InterPro" id="IPR002401">
    <property type="entry name" value="Cyt_P450_E_grp-I"/>
</dbReference>
<keyword evidence="6" id="KW-0408">Iron</keyword>
<sequence length="248" mass="28509">MPTVDDSVNVMMTHLKKVADSGKAFNIHPYFHELTMDVICRIAMGQRGTRQFENPHVDVCKRVFAHFGVDRLSTFAFLFPFDWFIWCLRRFAFVTANLRKAPFKELLDILRKEIKERKELRVEGKNVQEGDRIDFIDLFLDAEASEISDHNGDYMQNKGSLKVAKKMTTDEIGAQCFVFLLAGFDTTANTLANTMFFLAKDPERQKILQSEIDEVCSDEDVTYEQLQSLKYGDAVMKEALRMIPIAAL</sequence>
<dbReference type="WBParaSite" id="ACRNAN_scaffold2253.g31511.t1">
    <property type="protein sequence ID" value="ACRNAN_scaffold2253.g31511.t1"/>
    <property type="gene ID" value="ACRNAN_scaffold2253.g31511"/>
</dbReference>
<protein>
    <submittedName>
        <fullName evidence="9">Cytochrome P450</fullName>
    </submittedName>
</protein>
<keyword evidence="8" id="KW-1185">Reference proteome</keyword>
<dbReference type="PANTHER" id="PTHR24292">
    <property type="entry name" value="CYTOCHROME P450"/>
    <property type="match status" value="1"/>
</dbReference>
<dbReference type="Gene3D" id="1.10.630.10">
    <property type="entry name" value="Cytochrome P450"/>
    <property type="match status" value="1"/>
</dbReference>
<evidence type="ECO:0000256" key="1">
    <source>
        <dbReference type="ARBA" id="ARBA00001971"/>
    </source>
</evidence>
<dbReference type="GO" id="GO:0004497">
    <property type="term" value="F:monooxygenase activity"/>
    <property type="evidence" value="ECO:0007669"/>
    <property type="project" value="UniProtKB-KW"/>
</dbReference>
<dbReference type="PRINTS" id="PR00385">
    <property type="entry name" value="P450"/>
</dbReference>
<dbReference type="PANTHER" id="PTHR24292:SF54">
    <property type="entry name" value="CYP9F3-RELATED"/>
    <property type="match status" value="1"/>
</dbReference>
<dbReference type="InterPro" id="IPR001128">
    <property type="entry name" value="Cyt_P450"/>
</dbReference>
<dbReference type="PRINTS" id="PR00463">
    <property type="entry name" value="EP450I"/>
</dbReference>
<keyword evidence="5" id="KW-0560">Oxidoreductase</keyword>
<dbReference type="InterPro" id="IPR050476">
    <property type="entry name" value="Insect_CytP450_Detox"/>
</dbReference>
<keyword evidence="4" id="KW-0479">Metal-binding</keyword>
<keyword evidence="3" id="KW-0349">Heme</keyword>
<dbReference type="GO" id="GO:0020037">
    <property type="term" value="F:heme binding"/>
    <property type="evidence" value="ECO:0007669"/>
    <property type="project" value="InterPro"/>
</dbReference>
<evidence type="ECO:0000313" key="8">
    <source>
        <dbReference type="Proteomes" id="UP000887540"/>
    </source>
</evidence>
<accession>A0A914DDI0</accession>
<organism evidence="8 9">
    <name type="scientific">Acrobeloides nanus</name>
    <dbReference type="NCBI Taxonomy" id="290746"/>
    <lineage>
        <taxon>Eukaryota</taxon>
        <taxon>Metazoa</taxon>
        <taxon>Ecdysozoa</taxon>
        <taxon>Nematoda</taxon>
        <taxon>Chromadorea</taxon>
        <taxon>Rhabditida</taxon>
        <taxon>Tylenchina</taxon>
        <taxon>Cephalobomorpha</taxon>
        <taxon>Cephaloboidea</taxon>
        <taxon>Cephalobidae</taxon>
        <taxon>Acrobeloides</taxon>
    </lineage>
</organism>
<reference evidence="9" key="1">
    <citation type="submission" date="2022-11" db="UniProtKB">
        <authorList>
            <consortium name="WormBaseParasite"/>
        </authorList>
    </citation>
    <scope>IDENTIFICATION</scope>
</reference>
<evidence type="ECO:0000256" key="4">
    <source>
        <dbReference type="ARBA" id="ARBA00022723"/>
    </source>
</evidence>
<evidence type="ECO:0000256" key="6">
    <source>
        <dbReference type="ARBA" id="ARBA00023004"/>
    </source>
</evidence>
<keyword evidence="7" id="KW-0503">Monooxygenase</keyword>
<name>A0A914DDI0_9BILA</name>
<dbReference type="InterPro" id="IPR036396">
    <property type="entry name" value="Cyt_P450_sf"/>
</dbReference>
<evidence type="ECO:0000256" key="7">
    <source>
        <dbReference type="ARBA" id="ARBA00023033"/>
    </source>
</evidence>
<evidence type="ECO:0000256" key="5">
    <source>
        <dbReference type="ARBA" id="ARBA00023002"/>
    </source>
</evidence>
<dbReference type="Pfam" id="PF00067">
    <property type="entry name" value="p450"/>
    <property type="match status" value="1"/>
</dbReference>
<dbReference type="Proteomes" id="UP000887540">
    <property type="component" value="Unplaced"/>
</dbReference>
<evidence type="ECO:0000256" key="2">
    <source>
        <dbReference type="ARBA" id="ARBA00010617"/>
    </source>
</evidence>
<dbReference type="GO" id="GO:0005506">
    <property type="term" value="F:iron ion binding"/>
    <property type="evidence" value="ECO:0007669"/>
    <property type="project" value="InterPro"/>
</dbReference>
<dbReference type="SUPFAM" id="SSF48264">
    <property type="entry name" value="Cytochrome P450"/>
    <property type="match status" value="1"/>
</dbReference>
<comment type="cofactor">
    <cofactor evidence="1">
        <name>heme</name>
        <dbReference type="ChEBI" id="CHEBI:30413"/>
    </cofactor>
</comment>
<proteinExistence type="inferred from homology"/>
<comment type="similarity">
    <text evidence="2">Belongs to the cytochrome P450 family.</text>
</comment>